<sequence length="280" mass="29958">MASLQKVVISLLLIITAGFLFLAQTSSAAKGPLITNKVYFDITHGDEELGRVVIGLYGKTVPKTAENFRALCTGEKGFGYEGSTFHRVIKAFMIQGGDFTNGDGTGGKSIYGQKFPDENFKLKHSKTGMLSMANSGKDTNGSQFFITTAITSWLDGKHVVFGEVLEGYDIVEKIENVPKGPGDKPQKTVKIAKSGELDPPAEELIGSAEPAVPDEELDVTIDKPEEPVKEPEATDAVVAPSLESPGLSLVTKLCFFGVIVGVVFGFLRTRKPGIAEKSLA</sequence>
<feature type="domain" description="PPIase cyclophilin-type" evidence="6">
    <location>
        <begin position="39"/>
        <end position="196"/>
    </location>
</feature>
<feature type="signal peptide" evidence="4">
    <location>
        <begin position="1"/>
        <end position="28"/>
    </location>
</feature>
<keyword evidence="8" id="KW-1185">Reference proteome</keyword>
<evidence type="ECO:0000313" key="7">
    <source>
        <dbReference type="EMBL" id="KAK0516600.1"/>
    </source>
</evidence>
<proteinExistence type="inferred from homology"/>
<feature type="transmembrane region" description="Helical" evidence="5">
    <location>
        <begin position="249"/>
        <end position="267"/>
    </location>
</feature>
<dbReference type="PANTHER" id="PTHR11071:SF561">
    <property type="entry name" value="PEPTIDYL-PROLYL CIS-TRANS ISOMERASE D-RELATED"/>
    <property type="match status" value="1"/>
</dbReference>
<dbReference type="CDD" id="cd01926">
    <property type="entry name" value="cyclophilin_ABH_like"/>
    <property type="match status" value="1"/>
</dbReference>
<dbReference type="GO" id="GO:0000324">
    <property type="term" value="C:fungal-type vacuole"/>
    <property type="evidence" value="ECO:0007669"/>
    <property type="project" value="TreeGrafter"/>
</dbReference>
<evidence type="ECO:0000256" key="2">
    <source>
        <dbReference type="ARBA" id="ARBA00023110"/>
    </source>
</evidence>
<dbReference type="FunFam" id="2.40.100.10:FF:000001">
    <property type="entry name" value="Peptidyl-prolyl cis-trans isomerase"/>
    <property type="match status" value="1"/>
</dbReference>
<comment type="similarity">
    <text evidence="4">Belongs to the cyclophilin-type PPIase family.</text>
</comment>
<keyword evidence="2 4" id="KW-0697">Rotamase</keyword>
<protein>
    <recommendedName>
        <fullName evidence="4">Peptidyl-prolyl cis-trans isomerase</fullName>
        <shortName evidence="4">PPIase</shortName>
        <ecNumber evidence="4">5.2.1.8</ecNumber>
    </recommendedName>
</protein>
<dbReference type="GO" id="GO:0016018">
    <property type="term" value="F:cyclosporin A binding"/>
    <property type="evidence" value="ECO:0007669"/>
    <property type="project" value="TreeGrafter"/>
</dbReference>
<reference evidence="7" key="1">
    <citation type="submission" date="2023-03" db="EMBL/GenBank/DDBJ databases">
        <title>Complete genome of Cladonia borealis.</title>
        <authorList>
            <person name="Park H."/>
        </authorList>
    </citation>
    <scope>NUCLEOTIDE SEQUENCE</scope>
    <source>
        <strain evidence="7">ANT050790</strain>
    </source>
</reference>
<keyword evidence="5" id="KW-1133">Transmembrane helix</keyword>
<dbReference type="EC" id="5.2.1.8" evidence="4"/>
<dbReference type="Pfam" id="PF00160">
    <property type="entry name" value="Pro_isomerase"/>
    <property type="match status" value="1"/>
</dbReference>
<feature type="chain" id="PRO_5041482300" description="Peptidyl-prolyl cis-trans isomerase" evidence="4">
    <location>
        <begin position="29"/>
        <end position="280"/>
    </location>
</feature>
<organism evidence="7 8">
    <name type="scientific">Cladonia borealis</name>
    <dbReference type="NCBI Taxonomy" id="184061"/>
    <lineage>
        <taxon>Eukaryota</taxon>
        <taxon>Fungi</taxon>
        <taxon>Dikarya</taxon>
        <taxon>Ascomycota</taxon>
        <taxon>Pezizomycotina</taxon>
        <taxon>Lecanoromycetes</taxon>
        <taxon>OSLEUM clade</taxon>
        <taxon>Lecanoromycetidae</taxon>
        <taxon>Lecanorales</taxon>
        <taxon>Lecanorineae</taxon>
        <taxon>Cladoniaceae</taxon>
        <taxon>Cladonia</taxon>
    </lineage>
</organism>
<dbReference type="InterPro" id="IPR002130">
    <property type="entry name" value="Cyclophilin-type_PPIase_dom"/>
</dbReference>
<evidence type="ECO:0000256" key="1">
    <source>
        <dbReference type="ARBA" id="ARBA00000971"/>
    </source>
</evidence>
<dbReference type="PANTHER" id="PTHR11071">
    <property type="entry name" value="PEPTIDYL-PROLYL CIS-TRANS ISOMERASE"/>
    <property type="match status" value="1"/>
</dbReference>
<dbReference type="Proteomes" id="UP001166286">
    <property type="component" value="Unassembled WGS sequence"/>
</dbReference>
<dbReference type="PROSITE" id="PS00170">
    <property type="entry name" value="CSA_PPIASE_1"/>
    <property type="match status" value="1"/>
</dbReference>
<dbReference type="PROSITE" id="PS50072">
    <property type="entry name" value="CSA_PPIASE_2"/>
    <property type="match status" value="1"/>
</dbReference>
<gene>
    <name evidence="7" type="ORF">JMJ35_001203</name>
</gene>
<dbReference type="GO" id="GO:0005783">
    <property type="term" value="C:endoplasmic reticulum"/>
    <property type="evidence" value="ECO:0007669"/>
    <property type="project" value="TreeGrafter"/>
</dbReference>
<dbReference type="Gene3D" id="2.40.100.10">
    <property type="entry name" value="Cyclophilin-like"/>
    <property type="match status" value="1"/>
</dbReference>
<dbReference type="PRINTS" id="PR00153">
    <property type="entry name" value="CSAPPISMRASE"/>
</dbReference>
<keyword evidence="5" id="KW-0472">Membrane</keyword>
<evidence type="ECO:0000259" key="6">
    <source>
        <dbReference type="PROSITE" id="PS50072"/>
    </source>
</evidence>
<keyword evidence="4" id="KW-0732">Signal</keyword>
<evidence type="ECO:0000256" key="4">
    <source>
        <dbReference type="RuleBase" id="RU363019"/>
    </source>
</evidence>
<evidence type="ECO:0000256" key="3">
    <source>
        <dbReference type="ARBA" id="ARBA00023235"/>
    </source>
</evidence>
<dbReference type="EMBL" id="JAFEKC020000002">
    <property type="protein sequence ID" value="KAK0516600.1"/>
    <property type="molecule type" value="Genomic_DNA"/>
</dbReference>
<dbReference type="SUPFAM" id="SSF50891">
    <property type="entry name" value="Cyclophilin-like"/>
    <property type="match status" value="1"/>
</dbReference>
<dbReference type="InterPro" id="IPR029000">
    <property type="entry name" value="Cyclophilin-like_dom_sf"/>
</dbReference>
<comment type="catalytic activity">
    <reaction evidence="1 4">
        <text>[protein]-peptidylproline (omega=180) = [protein]-peptidylproline (omega=0)</text>
        <dbReference type="Rhea" id="RHEA:16237"/>
        <dbReference type="Rhea" id="RHEA-COMP:10747"/>
        <dbReference type="Rhea" id="RHEA-COMP:10748"/>
        <dbReference type="ChEBI" id="CHEBI:83833"/>
        <dbReference type="ChEBI" id="CHEBI:83834"/>
        <dbReference type="EC" id="5.2.1.8"/>
    </reaction>
</comment>
<name>A0AA39V9V3_9LECA</name>
<dbReference type="InterPro" id="IPR020892">
    <property type="entry name" value="Cyclophilin-type_PPIase_CS"/>
</dbReference>
<evidence type="ECO:0000256" key="5">
    <source>
        <dbReference type="SAM" id="Phobius"/>
    </source>
</evidence>
<accession>A0AA39V9V3</accession>
<keyword evidence="3 4" id="KW-0413">Isomerase</keyword>
<evidence type="ECO:0000313" key="8">
    <source>
        <dbReference type="Proteomes" id="UP001166286"/>
    </source>
</evidence>
<dbReference type="AlphaFoldDB" id="A0AA39V9V3"/>
<keyword evidence="5" id="KW-0812">Transmembrane</keyword>
<comment type="function">
    <text evidence="4">PPIases accelerate the folding of proteins. It catalyzes the cis-trans isomerization of proline imidic peptide bonds in oligopeptides.</text>
</comment>
<dbReference type="GO" id="GO:0003755">
    <property type="term" value="F:peptidyl-prolyl cis-trans isomerase activity"/>
    <property type="evidence" value="ECO:0007669"/>
    <property type="project" value="UniProtKB-UniRule"/>
</dbReference>
<comment type="caution">
    <text evidence="7">The sequence shown here is derived from an EMBL/GenBank/DDBJ whole genome shotgun (WGS) entry which is preliminary data.</text>
</comment>
<dbReference type="GO" id="GO:0006457">
    <property type="term" value="P:protein folding"/>
    <property type="evidence" value="ECO:0007669"/>
    <property type="project" value="InterPro"/>
</dbReference>